<protein>
    <submittedName>
        <fullName evidence="3">Uncharacterized protein</fullName>
    </submittedName>
</protein>
<feature type="region of interest" description="Disordered" evidence="2">
    <location>
        <begin position="231"/>
        <end position="257"/>
    </location>
</feature>
<dbReference type="Proteomes" id="UP000176005">
    <property type="component" value="Unassembled WGS sequence"/>
</dbReference>
<organism evidence="3 4">
    <name type="scientific">Streptomyces nanshensis</name>
    <dbReference type="NCBI Taxonomy" id="518642"/>
    <lineage>
        <taxon>Bacteria</taxon>
        <taxon>Bacillati</taxon>
        <taxon>Actinomycetota</taxon>
        <taxon>Actinomycetes</taxon>
        <taxon>Kitasatosporales</taxon>
        <taxon>Streptomycetaceae</taxon>
        <taxon>Streptomyces</taxon>
    </lineage>
</organism>
<proteinExistence type="predicted"/>
<feature type="coiled-coil region" evidence="1">
    <location>
        <begin position="92"/>
        <end position="154"/>
    </location>
</feature>
<dbReference type="PATRIC" id="fig|518642.10.peg.1109"/>
<dbReference type="RefSeq" id="WP_070014516.1">
    <property type="nucleotide sequence ID" value="NZ_LJGW01000024.1"/>
</dbReference>
<name>A0A1E7LD87_9ACTN</name>
<gene>
    <name evidence="3" type="ORF">AN218_00940</name>
</gene>
<dbReference type="EMBL" id="LJGW01000024">
    <property type="protein sequence ID" value="OEV14071.1"/>
    <property type="molecule type" value="Genomic_DNA"/>
</dbReference>
<keyword evidence="1" id="KW-0175">Coiled coil</keyword>
<keyword evidence="4" id="KW-1185">Reference proteome</keyword>
<evidence type="ECO:0000256" key="2">
    <source>
        <dbReference type="SAM" id="MobiDB-lite"/>
    </source>
</evidence>
<evidence type="ECO:0000313" key="3">
    <source>
        <dbReference type="EMBL" id="OEV14071.1"/>
    </source>
</evidence>
<accession>A0A1E7LD87</accession>
<evidence type="ECO:0000313" key="4">
    <source>
        <dbReference type="Proteomes" id="UP000176005"/>
    </source>
</evidence>
<sequence>MAAEPDQAERDEPSAEQEPYRDDVRRPLVAHGWQENEEGALVAPNGASWTEVSDCLDSGVDSPDHAWSIPFDSGVPAEPIVAAVLAAGGIDVPALLTEMQKLRDRVAELTEQRDDLLADDARAEQERNEQPDSAQALRWENSELRDAVRSARAKALSEAKAETVAWLAKKAAEQRALGGKQHAAEADVIDKLADKASRGAVRLFLEATNEAATATCSAALLPQGSAPAEPCVVTGPHKDHRTAAGETWTDDDLEPFD</sequence>
<feature type="compositionally biased region" description="Basic and acidic residues" evidence="2">
    <location>
        <begin position="7"/>
        <end position="26"/>
    </location>
</feature>
<feature type="compositionally biased region" description="Acidic residues" evidence="2">
    <location>
        <begin position="248"/>
        <end position="257"/>
    </location>
</feature>
<reference evidence="3 4" key="1">
    <citation type="journal article" date="2016" name="Front. Microbiol.">
        <title>Comparative Genomics Analysis of Streptomyces Species Reveals Their Adaptation to the Marine Environment and Their Diversity at the Genomic Level.</title>
        <authorList>
            <person name="Tian X."/>
            <person name="Zhang Z."/>
            <person name="Yang T."/>
            <person name="Chen M."/>
            <person name="Li J."/>
            <person name="Chen F."/>
            <person name="Yang J."/>
            <person name="Li W."/>
            <person name="Zhang B."/>
            <person name="Zhang Z."/>
            <person name="Wu J."/>
            <person name="Zhang C."/>
            <person name="Long L."/>
            <person name="Xiao J."/>
        </authorList>
    </citation>
    <scope>NUCLEOTIDE SEQUENCE [LARGE SCALE GENOMIC DNA]</scope>
    <source>
        <strain evidence="3 4">SCSIO 10429</strain>
    </source>
</reference>
<feature type="region of interest" description="Disordered" evidence="2">
    <location>
        <begin position="1"/>
        <end position="73"/>
    </location>
</feature>
<comment type="caution">
    <text evidence="3">The sequence shown here is derived from an EMBL/GenBank/DDBJ whole genome shotgun (WGS) entry which is preliminary data.</text>
</comment>
<evidence type="ECO:0000256" key="1">
    <source>
        <dbReference type="SAM" id="Coils"/>
    </source>
</evidence>
<dbReference type="AlphaFoldDB" id="A0A1E7LD87"/>